<reference evidence="1 2" key="1">
    <citation type="journal article" date="2019" name="Commun. Biol.">
        <title>The bagworm genome reveals a unique fibroin gene that provides high tensile strength.</title>
        <authorList>
            <person name="Kono N."/>
            <person name="Nakamura H."/>
            <person name="Ohtoshi R."/>
            <person name="Tomita M."/>
            <person name="Numata K."/>
            <person name="Arakawa K."/>
        </authorList>
    </citation>
    <scope>NUCLEOTIDE SEQUENCE [LARGE SCALE GENOMIC DNA]</scope>
</reference>
<protein>
    <submittedName>
        <fullName evidence="1">Uncharacterized protein</fullName>
    </submittedName>
</protein>
<gene>
    <name evidence="1" type="ORF">EVAR_4956_1</name>
</gene>
<comment type="caution">
    <text evidence="1">The sequence shown here is derived from an EMBL/GenBank/DDBJ whole genome shotgun (WGS) entry which is preliminary data.</text>
</comment>
<sequence>MAFKDKGPSKTTIYRGRVTLADEESICHALTAVRKENGVDVVTVGHLPLTVDLLFWATCKRRWPETYRAIDPFNGRPFRVAS</sequence>
<name>A0A4C1UZP4_EUMVA</name>
<dbReference type="Proteomes" id="UP000299102">
    <property type="component" value="Unassembled WGS sequence"/>
</dbReference>
<accession>A0A4C1UZP4</accession>
<dbReference type="EMBL" id="BGZK01000250">
    <property type="protein sequence ID" value="GBP31720.1"/>
    <property type="molecule type" value="Genomic_DNA"/>
</dbReference>
<evidence type="ECO:0000313" key="2">
    <source>
        <dbReference type="Proteomes" id="UP000299102"/>
    </source>
</evidence>
<evidence type="ECO:0000313" key="1">
    <source>
        <dbReference type="EMBL" id="GBP31720.1"/>
    </source>
</evidence>
<organism evidence="1 2">
    <name type="scientific">Eumeta variegata</name>
    <name type="common">Bagworm moth</name>
    <name type="synonym">Eumeta japonica</name>
    <dbReference type="NCBI Taxonomy" id="151549"/>
    <lineage>
        <taxon>Eukaryota</taxon>
        <taxon>Metazoa</taxon>
        <taxon>Ecdysozoa</taxon>
        <taxon>Arthropoda</taxon>
        <taxon>Hexapoda</taxon>
        <taxon>Insecta</taxon>
        <taxon>Pterygota</taxon>
        <taxon>Neoptera</taxon>
        <taxon>Endopterygota</taxon>
        <taxon>Lepidoptera</taxon>
        <taxon>Glossata</taxon>
        <taxon>Ditrysia</taxon>
        <taxon>Tineoidea</taxon>
        <taxon>Psychidae</taxon>
        <taxon>Oiketicinae</taxon>
        <taxon>Eumeta</taxon>
    </lineage>
</organism>
<proteinExistence type="predicted"/>
<dbReference type="AlphaFoldDB" id="A0A4C1UZP4"/>
<keyword evidence="2" id="KW-1185">Reference proteome</keyword>